<dbReference type="HOGENOM" id="CLU_3216676_0_0_0"/>
<dbReference type="RefSeq" id="WP_005969728.1">
    <property type="nucleotide sequence ID" value="NZ_JH815427.1"/>
</dbReference>
<comment type="caution">
    <text evidence="1">The sequence shown here is derived from an EMBL/GenBank/DDBJ whole genome shotgun (WGS) entry which is preliminary data.</text>
</comment>
<dbReference type="AlphaFoldDB" id="K1GSC1"/>
<gene>
    <name evidence="1" type="ORF">FPOG_01988</name>
</gene>
<evidence type="ECO:0000313" key="2">
    <source>
        <dbReference type="Proteomes" id="UP000005809"/>
    </source>
</evidence>
<organism evidence="1 2">
    <name type="scientific">Fusobacterium periodonticum D10</name>
    <dbReference type="NCBI Taxonomy" id="620833"/>
    <lineage>
        <taxon>Bacteria</taxon>
        <taxon>Fusobacteriati</taxon>
        <taxon>Fusobacteriota</taxon>
        <taxon>Fusobacteriia</taxon>
        <taxon>Fusobacteriales</taxon>
        <taxon>Fusobacteriaceae</taxon>
        <taxon>Fusobacterium</taxon>
    </lineage>
</organism>
<evidence type="ECO:0000313" key="1">
    <source>
        <dbReference type="EMBL" id="EKA92392.1"/>
    </source>
</evidence>
<name>K1GSC1_9FUSO</name>
<evidence type="ECO:0008006" key="3">
    <source>
        <dbReference type="Google" id="ProtNLM"/>
    </source>
</evidence>
<dbReference type="PATRIC" id="fig|620833.3.peg.2266"/>
<accession>K1GSC1</accession>
<dbReference type="EMBL" id="ACIF01000367">
    <property type="protein sequence ID" value="EKA92392.1"/>
    <property type="molecule type" value="Genomic_DNA"/>
</dbReference>
<reference evidence="1 2" key="1">
    <citation type="submission" date="2012-05" db="EMBL/GenBank/DDBJ databases">
        <title>The Genome Sequence of Fusobacterium periodontium Oral Taxon 201 Strain D10.</title>
        <authorList>
            <consortium name="The Broad Institute Genome Sequencing Platform"/>
            <consortium name="The Broad Institute Genome Sequencing Center for Infectious Disease"/>
            <person name="Earl A."/>
            <person name="Ward D."/>
            <person name="Feldgarden M."/>
            <person name="Gevers D."/>
            <person name="Strauss J."/>
            <person name="Sibley C."/>
            <person name="White A."/>
            <person name="Ambrose C.E."/>
            <person name="Allen-Vercoe E."/>
            <person name="Walker B."/>
            <person name="Young S.K."/>
            <person name="Zeng Q."/>
            <person name="Gargeya S."/>
            <person name="Fitzgerald M."/>
            <person name="Haas B."/>
            <person name="Abouelleil A."/>
            <person name="Alvarado L."/>
            <person name="Arachchi H.M."/>
            <person name="Berlin A.M."/>
            <person name="Chapman S.B."/>
            <person name="Goldberg J."/>
            <person name="Griggs A."/>
            <person name="Gujja S."/>
            <person name="Hansen M."/>
            <person name="Howarth C."/>
            <person name="Imamovic A."/>
            <person name="Larimer J."/>
            <person name="McCowan C."/>
            <person name="Montmayeur A."/>
            <person name="Murphy C."/>
            <person name="Neiman D."/>
            <person name="Pearson M."/>
            <person name="Priest M."/>
            <person name="Roberts A."/>
            <person name="Saif S."/>
            <person name="Shea T."/>
            <person name="Sisk P."/>
            <person name="Sykes S."/>
            <person name="Wortman J."/>
            <person name="Nusbaum C."/>
            <person name="Birren B."/>
        </authorList>
    </citation>
    <scope>NUCLEOTIDE SEQUENCE [LARGE SCALE GENOMIC DNA]</scope>
    <source>
        <strain evidence="1 2">D10</strain>
    </source>
</reference>
<protein>
    <recommendedName>
        <fullName evidence="3">Toxin YoeB</fullName>
    </recommendedName>
</protein>
<sequence length="44" mass="5316">MIDDEVIWQDVAWSEYTEWILERKISIIEKILKLIKNISRNGLL</sequence>
<dbReference type="Proteomes" id="UP000005809">
    <property type="component" value="Unassembled WGS sequence"/>
</dbReference>
<proteinExistence type="predicted"/>